<proteinExistence type="predicted"/>
<dbReference type="EMBL" id="JBHLVF010000064">
    <property type="protein sequence ID" value="MFC0396632.1"/>
    <property type="molecule type" value="Genomic_DNA"/>
</dbReference>
<dbReference type="RefSeq" id="WP_204821318.1">
    <property type="nucleotide sequence ID" value="NZ_JANHOF010000012.1"/>
</dbReference>
<evidence type="ECO:0000313" key="1">
    <source>
        <dbReference type="EMBL" id="MFC0396632.1"/>
    </source>
</evidence>
<protein>
    <submittedName>
        <fullName evidence="1">Uncharacterized protein</fullName>
    </submittedName>
</protein>
<dbReference type="Proteomes" id="UP001589818">
    <property type="component" value="Unassembled WGS sequence"/>
</dbReference>
<comment type="caution">
    <text evidence="1">The sequence shown here is derived from an EMBL/GenBank/DDBJ whole genome shotgun (WGS) entry which is preliminary data.</text>
</comment>
<accession>A0ABV6JLS3</accession>
<keyword evidence="2" id="KW-1185">Reference proteome</keyword>
<name>A0ABV6JLS3_9BACL</name>
<evidence type="ECO:0000313" key="2">
    <source>
        <dbReference type="Proteomes" id="UP001589818"/>
    </source>
</evidence>
<sequence>MPKEPEIAAKFIGFMHSDEGLVPLQLTLIICCKRNNISSGRRNPPSLRRIKHYRTLSASRRMKKRNRAGVLGELPGKWRAQGGSKVLDAVNAAHQAQKK</sequence>
<gene>
    <name evidence="1" type="ORF">ACFFJ8_35450</name>
</gene>
<reference evidence="1 2" key="1">
    <citation type="submission" date="2024-09" db="EMBL/GenBank/DDBJ databases">
        <authorList>
            <person name="Sun Q."/>
            <person name="Mori K."/>
        </authorList>
    </citation>
    <scope>NUCLEOTIDE SEQUENCE [LARGE SCALE GENOMIC DNA]</scope>
    <source>
        <strain evidence="1 2">CCM 4839</strain>
    </source>
</reference>
<organism evidence="1 2">
    <name type="scientific">Paenibacillus mendelii</name>
    <dbReference type="NCBI Taxonomy" id="206163"/>
    <lineage>
        <taxon>Bacteria</taxon>
        <taxon>Bacillati</taxon>
        <taxon>Bacillota</taxon>
        <taxon>Bacilli</taxon>
        <taxon>Bacillales</taxon>
        <taxon>Paenibacillaceae</taxon>
        <taxon>Paenibacillus</taxon>
    </lineage>
</organism>